<reference evidence="1" key="1">
    <citation type="journal article" date="2018" name="Science">
        <title>Natural noncanonical protein splicing yields products with diverse ?-amino acid residues.</title>
        <authorList>
            <person name="Morinaka B.I."/>
            <person name="Lakis E."/>
            <person name="Verest M."/>
            <person name="Helf M.J."/>
            <person name="Scalvenzi T."/>
            <person name="Vagstad A.L."/>
            <person name="Sims J."/>
            <person name="Sunagawa S."/>
            <person name="Gugger M."/>
            <person name="Piel J."/>
        </authorList>
    </citation>
    <scope>NUCLEOTIDE SEQUENCE</scope>
    <source>
        <strain evidence="1">PCC 9446</strain>
    </source>
</reference>
<evidence type="ECO:0000313" key="1">
    <source>
        <dbReference type="EMBL" id="AVH79559.1"/>
    </source>
</evidence>
<dbReference type="AlphaFoldDB" id="A0A2P0ZGM2"/>
<proteinExistence type="predicted"/>
<accession>A0A2P0ZGM2</accession>
<dbReference type="EMBL" id="MG373771">
    <property type="protein sequence ID" value="AVH79559.1"/>
    <property type="molecule type" value="Genomic_DNA"/>
</dbReference>
<name>A0A2P0ZGM2_9CYAN</name>
<sequence length="84" mass="9231">MNCYDILRLESSRAISLPIEPGGLWKNEIALGVTIAILFEFRTPQASPNPVSPKLPGFSAFTNHLGLLYSFLGTKDTRNYTSTA</sequence>
<organism evidence="1">
    <name type="scientific">Stigonema sp. PCC 9446</name>
    <dbReference type="NCBI Taxonomy" id="2099385"/>
    <lineage>
        <taxon>Bacteria</taxon>
        <taxon>Bacillati</taxon>
        <taxon>Cyanobacteriota</taxon>
        <taxon>Cyanophyceae</taxon>
        <taxon>Nostocales</taxon>
        <taxon>Stigonemataceae</taxon>
        <taxon>Stigonema</taxon>
    </lineage>
</organism>
<protein>
    <submittedName>
        <fullName evidence="1">Uncharacterized protein</fullName>
    </submittedName>
</protein>